<accession>T1FA65</accession>
<sequence length="204" mass="24004">MDKLKFEFIVKSNEVPKTNVICITSITDMNNRIFAIPDKYQPVKFHETIMKTETFLKVKTTLQRRHEKRQVWISLTPEIRNVYIDENGNMQLNGYLLEEITAETPKLTATTGISEKTLSKILENFTEMTKEINKPQHIGNLTRTFVIDKFSRKTSNVSQWMNIFETECARLGIIETLRLFLEETCMDWYSSMLIKCSVNSDWWM</sequence>
<reference evidence="3" key="1">
    <citation type="submission" date="2012-12" db="EMBL/GenBank/DDBJ databases">
        <authorList>
            <person name="Hellsten U."/>
            <person name="Grimwood J."/>
            <person name="Chapman J.A."/>
            <person name="Shapiro H."/>
            <person name="Aerts A."/>
            <person name="Otillar R.P."/>
            <person name="Terry A.Y."/>
            <person name="Boore J.L."/>
            <person name="Simakov O."/>
            <person name="Marletaz F."/>
            <person name="Cho S.-J."/>
            <person name="Edsinger-Gonzales E."/>
            <person name="Havlak P."/>
            <person name="Kuo D.-H."/>
            <person name="Larsson T."/>
            <person name="Lv J."/>
            <person name="Arendt D."/>
            <person name="Savage R."/>
            <person name="Osoegawa K."/>
            <person name="de Jong P."/>
            <person name="Lindberg D.R."/>
            <person name="Seaver E.C."/>
            <person name="Weisblat D.A."/>
            <person name="Putnam N.H."/>
            <person name="Grigoriev I.V."/>
            <person name="Rokhsar D.S."/>
        </authorList>
    </citation>
    <scope>NUCLEOTIDE SEQUENCE</scope>
</reference>
<evidence type="ECO:0000313" key="1">
    <source>
        <dbReference type="EMBL" id="ESO00269.1"/>
    </source>
</evidence>
<name>T1FA65_HELRO</name>
<gene>
    <name evidence="2" type="primary">20205714</name>
    <name evidence="1" type="ORF">HELRODRAFT_176128</name>
</gene>
<organism evidence="2 3">
    <name type="scientific">Helobdella robusta</name>
    <name type="common">Californian leech</name>
    <dbReference type="NCBI Taxonomy" id="6412"/>
    <lineage>
        <taxon>Eukaryota</taxon>
        <taxon>Metazoa</taxon>
        <taxon>Spiralia</taxon>
        <taxon>Lophotrochozoa</taxon>
        <taxon>Annelida</taxon>
        <taxon>Clitellata</taxon>
        <taxon>Hirudinea</taxon>
        <taxon>Rhynchobdellida</taxon>
        <taxon>Glossiphoniidae</taxon>
        <taxon>Helobdella</taxon>
    </lineage>
</organism>
<dbReference type="EnsemblMetazoa" id="HelroT176128">
    <property type="protein sequence ID" value="HelroP176128"/>
    <property type="gene ID" value="HelroG176128"/>
</dbReference>
<dbReference type="OMA" id="INFHTEL"/>
<reference evidence="2" key="3">
    <citation type="submission" date="2015-06" db="UniProtKB">
        <authorList>
            <consortium name="EnsemblMetazoa"/>
        </authorList>
    </citation>
    <scope>IDENTIFICATION</scope>
</reference>
<dbReference type="InParanoid" id="T1FA65"/>
<dbReference type="EMBL" id="AMQM01005555">
    <property type="status" value="NOT_ANNOTATED_CDS"/>
    <property type="molecule type" value="Genomic_DNA"/>
</dbReference>
<dbReference type="EMBL" id="KB096983">
    <property type="protein sequence ID" value="ESO00269.1"/>
    <property type="molecule type" value="Genomic_DNA"/>
</dbReference>
<evidence type="ECO:0000313" key="2">
    <source>
        <dbReference type="EnsemblMetazoa" id="HelroP176128"/>
    </source>
</evidence>
<dbReference type="OrthoDB" id="7412149at2759"/>
<dbReference type="Proteomes" id="UP000015101">
    <property type="component" value="Unassembled WGS sequence"/>
</dbReference>
<dbReference type="AlphaFoldDB" id="T1FA65"/>
<proteinExistence type="predicted"/>
<dbReference type="KEGG" id="hro:HELRODRAFT_176128"/>
<dbReference type="eggNOG" id="ENOG502RFAI">
    <property type="taxonomic scope" value="Eukaryota"/>
</dbReference>
<dbReference type="RefSeq" id="XP_009021703.1">
    <property type="nucleotide sequence ID" value="XM_009023455.1"/>
</dbReference>
<protein>
    <submittedName>
        <fullName evidence="1 2">Uncharacterized protein</fullName>
    </submittedName>
</protein>
<reference evidence="1 3" key="2">
    <citation type="journal article" date="2013" name="Nature">
        <title>Insights into bilaterian evolution from three spiralian genomes.</title>
        <authorList>
            <person name="Simakov O."/>
            <person name="Marletaz F."/>
            <person name="Cho S.J."/>
            <person name="Edsinger-Gonzales E."/>
            <person name="Havlak P."/>
            <person name="Hellsten U."/>
            <person name="Kuo D.H."/>
            <person name="Larsson T."/>
            <person name="Lv J."/>
            <person name="Arendt D."/>
            <person name="Savage R."/>
            <person name="Osoegawa K."/>
            <person name="de Jong P."/>
            <person name="Grimwood J."/>
            <person name="Chapman J.A."/>
            <person name="Shapiro H."/>
            <person name="Aerts A."/>
            <person name="Otillar R.P."/>
            <person name="Terry A.Y."/>
            <person name="Boore J.L."/>
            <person name="Grigoriev I.V."/>
            <person name="Lindberg D.R."/>
            <person name="Seaver E.C."/>
            <person name="Weisblat D.A."/>
            <person name="Putnam N.H."/>
            <person name="Rokhsar D.S."/>
        </authorList>
    </citation>
    <scope>NUCLEOTIDE SEQUENCE</scope>
</reference>
<keyword evidence="3" id="KW-1185">Reference proteome</keyword>
<evidence type="ECO:0000313" key="3">
    <source>
        <dbReference type="Proteomes" id="UP000015101"/>
    </source>
</evidence>
<dbReference type="CTD" id="20205714"/>
<dbReference type="HOGENOM" id="CLU_051416_1_1_1"/>
<dbReference type="GeneID" id="20205714"/>